<evidence type="ECO:0000313" key="3">
    <source>
        <dbReference type="EMBL" id="EQD29447.1"/>
    </source>
</evidence>
<dbReference type="AlphaFoldDB" id="T0YCD7"/>
<keyword evidence="1" id="KW-0472">Membrane</keyword>
<dbReference type="InterPro" id="IPR019204">
    <property type="entry name" value="DUF2070_membrane"/>
</dbReference>
<proteinExistence type="predicted"/>
<sequence length="374" mass="40935">MAKGSRSIISYTKFFAKGIPSTKVILALLIAASFIFSISSVALVNYKILDTEFANIAINGFIVGIIAIILPTILAALFIKLALRKVSARHLLFISFISSIAFSMYLLLGSLVYILLGTAAAVLVIIVGIASIYGWLMIVTKVLLPKYKRVIPLALVQPTLYLLFYIPTSKFVFGIYEPTSLLLIKLYAGIAVFAVVIYAILYIFNKPMRRSLGFGSVDAFSEMIQDWLFGISTSSAFSKYGKPADIPVDVVLFSGRKGLKAMFFAPSLHYGVAGNIGGSNFPYLLEKYAESRYKVRPFIMHAAINEDFNPVNSMDIVKLKKVINDAIKEARYAQSPIHMSYGESKGSKVVELSFGGVSNGHAYKGSERNGGCIC</sequence>
<feature type="transmembrane region" description="Helical" evidence="1">
    <location>
        <begin position="150"/>
        <end position="166"/>
    </location>
</feature>
<evidence type="ECO:0000256" key="1">
    <source>
        <dbReference type="SAM" id="Phobius"/>
    </source>
</evidence>
<reference evidence="3" key="1">
    <citation type="submission" date="2013-08" db="EMBL/GenBank/DDBJ databases">
        <authorList>
            <person name="Mendez C."/>
            <person name="Richter M."/>
            <person name="Ferrer M."/>
            <person name="Sanchez J."/>
        </authorList>
    </citation>
    <scope>NUCLEOTIDE SEQUENCE</scope>
</reference>
<feature type="transmembrane region" description="Helical" evidence="1">
    <location>
        <begin position="56"/>
        <end position="79"/>
    </location>
</feature>
<feature type="transmembrane region" description="Helical" evidence="1">
    <location>
        <begin position="114"/>
        <end position="138"/>
    </location>
</feature>
<evidence type="ECO:0000259" key="2">
    <source>
        <dbReference type="Pfam" id="PF09843"/>
    </source>
</evidence>
<feature type="transmembrane region" description="Helical" evidence="1">
    <location>
        <begin position="186"/>
        <end position="204"/>
    </location>
</feature>
<feature type="domain" description="DUF2070" evidence="2">
    <location>
        <begin position="11"/>
        <end position="356"/>
    </location>
</feature>
<dbReference type="Pfam" id="PF09843">
    <property type="entry name" value="DUF2070"/>
    <property type="match status" value="1"/>
</dbReference>
<reference evidence="3" key="2">
    <citation type="journal article" date="2014" name="ISME J.">
        <title>Microbial stratification in low pH oxic and suboxic macroscopic growths along an acid mine drainage.</title>
        <authorList>
            <person name="Mendez-Garcia C."/>
            <person name="Mesa V."/>
            <person name="Sprenger R.R."/>
            <person name="Richter M."/>
            <person name="Diez M.S."/>
            <person name="Solano J."/>
            <person name="Bargiela R."/>
            <person name="Golyshina O.V."/>
            <person name="Manteca A."/>
            <person name="Ramos J.L."/>
            <person name="Gallego J.R."/>
            <person name="Llorente I."/>
            <person name="Martins Dos Santos V.A."/>
            <person name="Jensen O.N."/>
            <person name="Pelaez A.I."/>
            <person name="Sanchez J."/>
            <person name="Ferrer M."/>
        </authorList>
    </citation>
    <scope>NUCLEOTIDE SEQUENCE</scope>
</reference>
<accession>T0YCD7</accession>
<feature type="transmembrane region" description="Helical" evidence="1">
    <location>
        <begin position="91"/>
        <end position="108"/>
    </location>
</feature>
<comment type="caution">
    <text evidence="3">The sequence shown here is derived from an EMBL/GenBank/DDBJ whole genome shotgun (WGS) entry which is preliminary data.</text>
</comment>
<feature type="transmembrane region" description="Helical" evidence="1">
    <location>
        <begin position="21"/>
        <end position="44"/>
    </location>
</feature>
<name>T0YCD7_9ZZZZ</name>
<protein>
    <recommendedName>
        <fullName evidence="2">DUF2070 domain-containing protein</fullName>
    </recommendedName>
</protein>
<keyword evidence="1" id="KW-1133">Transmembrane helix</keyword>
<dbReference type="EMBL" id="AUZZ01010507">
    <property type="protein sequence ID" value="EQD29447.1"/>
    <property type="molecule type" value="Genomic_DNA"/>
</dbReference>
<organism evidence="3">
    <name type="scientific">mine drainage metagenome</name>
    <dbReference type="NCBI Taxonomy" id="410659"/>
    <lineage>
        <taxon>unclassified sequences</taxon>
        <taxon>metagenomes</taxon>
        <taxon>ecological metagenomes</taxon>
    </lineage>
</organism>
<gene>
    <name evidence="3" type="ORF">B2A_14461</name>
</gene>
<keyword evidence="1" id="KW-0812">Transmembrane</keyword>